<sequence length="399" mass="45102">MVKTVPETAVDVDAIKEISARASTGIEKYRKRFFAEKIHAGKEPRITVIRGFRGLGKTTALLGLLDKDSIYFSMDHARIVAYSLYDVGKALIESGYITLLIDEVHKYPDWERDIKSLYDEFKEASFIVSGSAPLAFNPDRRFKIIEANQLSLREFMHLAGRQIGFSEKWRTYDGALEFIKNNPGIEKEFSQYMAGGASPTYFKSGEDTLDGVYNSIMKSIREDAVLFAKIDAQYILGMEKAVTMLSNAKLGEFSINTFCNALELKKHKTYELIDLLGKMKVLRLVQPHSESFAGARKEPKLMFYHPVYRQAIAKKTGVKPDIGAIREELAAFALCERGYSVHTIKGEKKSPDYLAIKGREKILIEVGGENKTKTQLKMPIKASEKIILKEKQLIPLLNY</sequence>
<dbReference type="Proteomes" id="UP000565078">
    <property type="component" value="Unassembled WGS sequence"/>
</dbReference>
<keyword evidence="2" id="KW-0067">ATP-binding</keyword>
<comment type="caution">
    <text evidence="2">The sequence shown here is derived from an EMBL/GenBank/DDBJ whole genome shotgun (WGS) entry which is preliminary data.</text>
</comment>
<dbReference type="EMBL" id="DUGC01000100">
    <property type="protein sequence ID" value="HIH10261.1"/>
    <property type="molecule type" value="Genomic_DNA"/>
</dbReference>
<dbReference type="SUPFAM" id="SSF52540">
    <property type="entry name" value="P-loop containing nucleoside triphosphate hydrolases"/>
    <property type="match status" value="1"/>
</dbReference>
<name>A0A7J4IXG8_9ARCH</name>
<dbReference type="PANTHER" id="PTHR42990">
    <property type="entry name" value="ATPASE"/>
    <property type="match status" value="1"/>
</dbReference>
<keyword evidence="2" id="KW-0547">Nucleotide-binding</keyword>
<dbReference type="AlphaFoldDB" id="A0A7J4IXG8"/>
<reference evidence="3" key="1">
    <citation type="journal article" date="2020" name="bioRxiv">
        <title>A rank-normalized archaeal taxonomy based on genome phylogeny resolves widespread incomplete and uneven classifications.</title>
        <authorList>
            <person name="Rinke C."/>
            <person name="Chuvochina M."/>
            <person name="Mussig A.J."/>
            <person name="Chaumeil P.-A."/>
            <person name="Waite D.W."/>
            <person name="Whitman W.B."/>
            <person name="Parks D.H."/>
            <person name="Hugenholtz P."/>
        </authorList>
    </citation>
    <scope>NUCLEOTIDE SEQUENCE [LARGE SCALE GENOMIC DNA]</scope>
</reference>
<dbReference type="InterPro" id="IPR027417">
    <property type="entry name" value="P-loop_NTPase"/>
</dbReference>
<evidence type="ECO:0000313" key="2">
    <source>
        <dbReference type="EMBL" id="HIH10261.1"/>
    </source>
</evidence>
<gene>
    <name evidence="2" type="ORF">HA254_06375</name>
</gene>
<proteinExistence type="predicted"/>
<evidence type="ECO:0000259" key="1">
    <source>
        <dbReference type="Pfam" id="PF13173"/>
    </source>
</evidence>
<evidence type="ECO:0000313" key="3">
    <source>
        <dbReference type="Proteomes" id="UP000565078"/>
    </source>
</evidence>
<dbReference type="GO" id="GO:0005524">
    <property type="term" value="F:ATP binding"/>
    <property type="evidence" value="ECO:0007669"/>
    <property type="project" value="UniProtKB-KW"/>
</dbReference>
<dbReference type="Pfam" id="PF13173">
    <property type="entry name" value="AAA_14"/>
    <property type="match status" value="1"/>
</dbReference>
<accession>A0A7J4IXG8</accession>
<feature type="domain" description="AAA" evidence="1">
    <location>
        <begin position="45"/>
        <end position="155"/>
    </location>
</feature>
<dbReference type="InterPro" id="IPR041682">
    <property type="entry name" value="AAA_14"/>
</dbReference>
<dbReference type="PANTHER" id="PTHR42990:SF1">
    <property type="entry name" value="AAA+ ATPASE DOMAIN-CONTAINING PROTEIN"/>
    <property type="match status" value="1"/>
</dbReference>
<organism evidence="2 3">
    <name type="scientific">Candidatus Iainarchaeum sp</name>
    <dbReference type="NCBI Taxonomy" id="3101447"/>
    <lineage>
        <taxon>Archaea</taxon>
        <taxon>Candidatus Iainarchaeota</taxon>
        <taxon>Candidatus Iainarchaeia</taxon>
        <taxon>Candidatus Iainarchaeales</taxon>
        <taxon>Candidatus Iainarchaeaceae</taxon>
        <taxon>Candidatus Iainarchaeum</taxon>
    </lineage>
</organism>
<protein>
    <submittedName>
        <fullName evidence="2">ATP-binding protein</fullName>
    </submittedName>
</protein>